<evidence type="ECO:0000256" key="3">
    <source>
        <dbReference type="ARBA" id="ARBA00022833"/>
    </source>
</evidence>
<feature type="domain" description="MYND-type" evidence="5">
    <location>
        <begin position="136"/>
        <end position="178"/>
    </location>
</feature>
<keyword evidence="1" id="KW-0479">Metal-binding</keyword>
<dbReference type="Gene3D" id="6.10.140.2220">
    <property type="match status" value="1"/>
</dbReference>
<evidence type="ECO:0000313" key="6">
    <source>
        <dbReference type="EMBL" id="KAK2602889.1"/>
    </source>
</evidence>
<dbReference type="EMBL" id="JAUJFL010000005">
    <property type="protein sequence ID" value="KAK2602889.1"/>
    <property type="molecule type" value="Genomic_DNA"/>
</dbReference>
<evidence type="ECO:0000259" key="5">
    <source>
        <dbReference type="PROSITE" id="PS50865"/>
    </source>
</evidence>
<keyword evidence="7" id="KW-1185">Reference proteome</keyword>
<keyword evidence="2 4" id="KW-0863">Zinc-finger</keyword>
<dbReference type="AlphaFoldDB" id="A0AAD9S9P1"/>
<keyword evidence="3" id="KW-0862">Zinc</keyword>
<evidence type="ECO:0000256" key="2">
    <source>
        <dbReference type="ARBA" id="ARBA00022771"/>
    </source>
</evidence>
<comment type="caution">
    <text evidence="6">The sequence shown here is derived from an EMBL/GenBank/DDBJ whole genome shotgun (WGS) entry which is preliminary data.</text>
</comment>
<dbReference type="SUPFAM" id="SSF144232">
    <property type="entry name" value="HIT/MYND zinc finger-like"/>
    <property type="match status" value="1"/>
</dbReference>
<accession>A0AAD9S9P1</accession>
<dbReference type="Proteomes" id="UP001265746">
    <property type="component" value="Unassembled WGS sequence"/>
</dbReference>
<dbReference type="InterPro" id="IPR002893">
    <property type="entry name" value="Znf_MYND"/>
</dbReference>
<name>A0AAD9S9P1_PHOAM</name>
<evidence type="ECO:0000256" key="1">
    <source>
        <dbReference type="ARBA" id="ARBA00022723"/>
    </source>
</evidence>
<dbReference type="PROSITE" id="PS01360">
    <property type="entry name" value="ZF_MYND_1"/>
    <property type="match status" value="1"/>
</dbReference>
<dbReference type="Pfam" id="PF01753">
    <property type="entry name" value="zf-MYND"/>
    <property type="match status" value="1"/>
</dbReference>
<sequence length="208" mass="23540">MAQHFDYNSLSDEDYFPSWNNLPVFTLMHICFLAEIQQCDGFMRYRTLVKDSDGEVRVVAFYPDSYEGFDFGQLKRGHTLAIMNARQHQFGDGTYGVRVENMDDVCVFPAGLQTLRSLGSEAAIYAVDGESEQWKCHGCDAVKPHGQMSRCGQCKTYAYCSKECQAKGWTEKGHKSGCKVLRGSNFLSLLKLDFMEGPEEEPFSFQQG</sequence>
<organism evidence="6 7">
    <name type="scientific">Phomopsis amygdali</name>
    <name type="common">Fusicoccum amygdali</name>
    <dbReference type="NCBI Taxonomy" id="1214568"/>
    <lineage>
        <taxon>Eukaryota</taxon>
        <taxon>Fungi</taxon>
        <taxon>Dikarya</taxon>
        <taxon>Ascomycota</taxon>
        <taxon>Pezizomycotina</taxon>
        <taxon>Sordariomycetes</taxon>
        <taxon>Sordariomycetidae</taxon>
        <taxon>Diaporthales</taxon>
        <taxon>Diaporthaceae</taxon>
        <taxon>Diaporthe</taxon>
    </lineage>
</organism>
<gene>
    <name evidence="6" type="ORF">N8I77_009391</name>
</gene>
<dbReference type="PROSITE" id="PS50865">
    <property type="entry name" value="ZF_MYND_2"/>
    <property type="match status" value="1"/>
</dbReference>
<reference evidence="6" key="1">
    <citation type="submission" date="2023-06" db="EMBL/GenBank/DDBJ databases">
        <authorList>
            <person name="Noh H."/>
        </authorList>
    </citation>
    <scope>NUCLEOTIDE SEQUENCE</scope>
    <source>
        <strain evidence="6">DUCC20226</strain>
    </source>
</reference>
<proteinExistence type="predicted"/>
<evidence type="ECO:0000313" key="7">
    <source>
        <dbReference type="Proteomes" id="UP001265746"/>
    </source>
</evidence>
<protein>
    <recommendedName>
        <fullName evidence="5">MYND-type domain-containing protein</fullName>
    </recommendedName>
</protein>
<dbReference type="GO" id="GO:0008270">
    <property type="term" value="F:zinc ion binding"/>
    <property type="evidence" value="ECO:0007669"/>
    <property type="project" value="UniProtKB-KW"/>
</dbReference>
<evidence type="ECO:0000256" key="4">
    <source>
        <dbReference type="PROSITE-ProRule" id="PRU00134"/>
    </source>
</evidence>